<dbReference type="PANTHER" id="PTHR45947:SF3">
    <property type="entry name" value="SULFOQUINOVOSYL TRANSFERASE SQD2"/>
    <property type="match status" value="1"/>
</dbReference>
<dbReference type="GO" id="GO:0016757">
    <property type="term" value="F:glycosyltransferase activity"/>
    <property type="evidence" value="ECO:0007669"/>
    <property type="project" value="InterPro"/>
</dbReference>
<dbReference type="Proteomes" id="UP000287872">
    <property type="component" value="Unassembled WGS sequence"/>
</dbReference>
<dbReference type="Pfam" id="PF00534">
    <property type="entry name" value="Glycos_transf_1"/>
    <property type="match status" value="1"/>
</dbReference>
<proteinExistence type="predicted"/>
<comment type="caution">
    <text evidence="2">The sequence shown here is derived from an EMBL/GenBank/DDBJ whole genome shotgun (WGS) entry which is preliminary data.</text>
</comment>
<organism evidence="2 3">
    <name type="scientific">Clostridium tagluense</name>
    <dbReference type="NCBI Taxonomy" id="360422"/>
    <lineage>
        <taxon>Bacteria</taxon>
        <taxon>Bacillati</taxon>
        <taxon>Bacillota</taxon>
        <taxon>Clostridia</taxon>
        <taxon>Eubacteriales</taxon>
        <taxon>Clostridiaceae</taxon>
        <taxon>Clostridium</taxon>
    </lineage>
</organism>
<dbReference type="EMBL" id="BHYK01000017">
    <property type="protein sequence ID" value="GCD11323.1"/>
    <property type="molecule type" value="Genomic_DNA"/>
</dbReference>
<dbReference type="InterPro" id="IPR001296">
    <property type="entry name" value="Glyco_trans_1"/>
</dbReference>
<reference evidence="2 3" key="1">
    <citation type="submission" date="2018-11" db="EMBL/GenBank/DDBJ databases">
        <title>Genome sequencing and assembly of Clostridium tagluense strain A121.</title>
        <authorList>
            <person name="Murakami T."/>
            <person name="Segawa T."/>
            <person name="Shcherbakova V.A."/>
            <person name="Mori H."/>
            <person name="Yoshimura Y."/>
        </authorList>
    </citation>
    <scope>NUCLEOTIDE SEQUENCE [LARGE SCALE GENOMIC DNA]</scope>
    <source>
        <strain evidence="2 3">A121</strain>
    </source>
</reference>
<evidence type="ECO:0000259" key="1">
    <source>
        <dbReference type="Pfam" id="PF00534"/>
    </source>
</evidence>
<dbReference type="InterPro" id="IPR050194">
    <property type="entry name" value="Glycosyltransferase_grp1"/>
</dbReference>
<sequence>MKVLLCVRQDYYKNFAGDSMQVIKTAENLNKLGVTVDINDGGIYDYSDYDIVHLFNIATTGEVYRYYKIAHFYKKHTVISPMHLDMKKYNTINNNIESMKLYERCTSYKNEILKKCKVVYCNSELEKSLIKSEFDVNREYRVIYNGVEVENEDIPLYNFTERYNLNNYVLCVGSVCASKNQLALCRVCDQLGKQLVLIGNGNDNEYLKECTNFKNVIYLGFMDSYNVYNAYRFAKVHVNPSFVEMPGLSSLEAAAIGCNIVSTQEGCASEYFKDMALYCDPYDNNSILSAVKSGFEKRKDSKLKNYVNENYTWEKSTNELYKTYLEILH</sequence>
<evidence type="ECO:0000313" key="3">
    <source>
        <dbReference type="Proteomes" id="UP000287872"/>
    </source>
</evidence>
<dbReference type="RefSeq" id="WP_125003037.1">
    <property type="nucleotide sequence ID" value="NZ_BHYK01000017.1"/>
</dbReference>
<gene>
    <name evidence="2" type="ORF">Ctaglu_29460</name>
</gene>
<dbReference type="SUPFAM" id="SSF53756">
    <property type="entry name" value="UDP-Glycosyltransferase/glycogen phosphorylase"/>
    <property type="match status" value="1"/>
</dbReference>
<dbReference type="Gene3D" id="3.40.50.2000">
    <property type="entry name" value="Glycogen Phosphorylase B"/>
    <property type="match status" value="2"/>
</dbReference>
<dbReference type="CDD" id="cd03801">
    <property type="entry name" value="GT4_PimA-like"/>
    <property type="match status" value="1"/>
</dbReference>
<keyword evidence="2" id="KW-0808">Transferase</keyword>
<name>A0A401UP59_9CLOT</name>
<accession>A0A401UP59</accession>
<evidence type="ECO:0000313" key="2">
    <source>
        <dbReference type="EMBL" id="GCD11323.1"/>
    </source>
</evidence>
<feature type="domain" description="Glycosyl transferase family 1" evidence="1">
    <location>
        <begin position="166"/>
        <end position="301"/>
    </location>
</feature>
<dbReference type="AlphaFoldDB" id="A0A401UP59"/>
<dbReference type="PANTHER" id="PTHR45947">
    <property type="entry name" value="SULFOQUINOVOSYL TRANSFERASE SQD2"/>
    <property type="match status" value="1"/>
</dbReference>
<keyword evidence="3" id="KW-1185">Reference proteome</keyword>
<dbReference type="OrthoDB" id="9811239at2"/>
<protein>
    <submittedName>
        <fullName evidence="2">Glycosyl transferase</fullName>
    </submittedName>
</protein>